<evidence type="ECO:0000313" key="2">
    <source>
        <dbReference type="Proteomes" id="UP000789570"/>
    </source>
</evidence>
<feature type="non-terminal residue" evidence="1">
    <location>
        <position position="1"/>
    </location>
</feature>
<keyword evidence="2" id="KW-1185">Reference proteome</keyword>
<dbReference type="Proteomes" id="UP000789570">
    <property type="component" value="Unassembled WGS sequence"/>
</dbReference>
<organism evidence="1 2">
    <name type="scientific">Funneliformis caledonium</name>
    <dbReference type="NCBI Taxonomy" id="1117310"/>
    <lineage>
        <taxon>Eukaryota</taxon>
        <taxon>Fungi</taxon>
        <taxon>Fungi incertae sedis</taxon>
        <taxon>Mucoromycota</taxon>
        <taxon>Glomeromycotina</taxon>
        <taxon>Glomeromycetes</taxon>
        <taxon>Glomerales</taxon>
        <taxon>Glomeraceae</taxon>
        <taxon>Funneliformis</taxon>
    </lineage>
</organism>
<dbReference type="AlphaFoldDB" id="A0A9N9GNY9"/>
<accession>A0A9N9GNY9</accession>
<proteinExistence type="predicted"/>
<protein>
    <submittedName>
        <fullName evidence="1">10063_t:CDS:1</fullName>
    </submittedName>
</protein>
<reference evidence="1" key="1">
    <citation type="submission" date="2021-06" db="EMBL/GenBank/DDBJ databases">
        <authorList>
            <person name="Kallberg Y."/>
            <person name="Tangrot J."/>
            <person name="Rosling A."/>
        </authorList>
    </citation>
    <scope>NUCLEOTIDE SEQUENCE</scope>
    <source>
        <strain evidence="1">UK204</strain>
    </source>
</reference>
<evidence type="ECO:0000313" key="1">
    <source>
        <dbReference type="EMBL" id="CAG8619429.1"/>
    </source>
</evidence>
<comment type="caution">
    <text evidence="1">The sequence shown here is derived from an EMBL/GenBank/DDBJ whole genome shotgun (WGS) entry which is preliminary data.</text>
</comment>
<dbReference type="EMBL" id="CAJVPQ010003149">
    <property type="protein sequence ID" value="CAG8619429.1"/>
    <property type="molecule type" value="Genomic_DNA"/>
</dbReference>
<sequence>IIHLELLMKASEYGVDDAVVPIMTCLDQLKKRKGTNQIKLEDTFNALTAYKNYTFFIILELLQEEVGDIIVMESAC</sequence>
<gene>
    <name evidence="1" type="ORF">FCALED_LOCUS9476</name>
</gene>
<name>A0A9N9GNY9_9GLOM</name>